<accession>D6SUG0</accession>
<feature type="repeat" description="TPR" evidence="4">
    <location>
        <begin position="73"/>
        <end position="106"/>
    </location>
</feature>
<dbReference type="OrthoDB" id="9781894at2"/>
<evidence type="ECO:0000313" key="8">
    <source>
        <dbReference type="Proteomes" id="UP000005496"/>
    </source>
</evidence>
<name>D6SUG0_9BACT</name>
<evidence type="ECO:0000259" key="6">
    <source>
        <dbReference type="Pfam" id="PF13525"/>
    </source>
</evidence>
<dbReference type="SUPFAM" id="SSF48452">
    <property type="entry name" value="TPR-like"/>
    <property type="match status" value="1"/>
</dbReference>
<evidence type="ECO:0000256" key="5">
    <source>
        <dbReference type="SAM" id="SignalP"/>
    </source>
</evidence>
<organism evidence="7 8">
    <name type="scientific">Desulfonatronospira thiodismutans ASO3-1</name>
    <dbReference type="NCBI Taxonomy" id="555779"/>
    <lineage>
        <taxon>Bacteria</taxon>
        <taxon>Pseudomonadati</taxon>
        <taxon>Thermodesulfobacteriota</taxon>
        <taxon>Desulfovibrionia</taxon>
        <taxon>Desulfovibrionales</taxon>
        <taxon>Desulfonatronovibrionaceae</taxon>
        <taxon>Desulfonatronospira</taxon>
    </lineage>
</organism>
<dbReference type="HAMAP" id="MF_00922">
    <property type="entry name" value="OM_assembly_BamD"/>
    <property type="match status" value="1"/>
</dbReference>
<dbReference type="Pfam" id="PF13525">
    <property type="entry name" value="YfiO"/>
    <property type="match status" value="1"/>
</dbReference>
<dbReference type="PANTHER" id="PTHR37423">
    <property type="entry name" value="SOLUBLE LYTIC MUREIN TRANSGLYCOSYLASE-RELATED"/>
    <property type="match status" value="1"/>
</dbReference>
<dbReference type="PANTHER" id="PTHR37423:SF2">
    <property type="entry name" value="MEMBRANE-BOUND LYTIC MUREIN TRANSGLYCOSYLASE C"/>
    <property type="match status" value="1"/>
</dbReference>
<dbReference type="Gene3D" id="1.25.40.10">
    <property type="entry name" value="Tetratricopeptide repeat domain"/>
    <property type="match status" value="1"/>
</dbReference>
<keyword evidence="4" id="KW-0802">TPR repeat</keyword>
<evidence type="ECO:0000313" key="7">
    <source>
        <dbReference type="EMBL" id="EFI32940.1"/>
    </source>
</evidence>
<dbReference type="InterPro" id="IPR019734">
    <property type="entry name" value="TPR_rpt"/>
</dbReference>
<dbReference type="AlphaFoldDB" id="D6SUG0"/>
<keyword evidence="7" id="KW-0449">Lipoprotein</keyword>
<keyword evidence="8" id="KW-1185">Reference proteome</keyword>
<sequence>MRIKNLLLSIILAAALAALSGCAWFQRGPEPLEDTPQELAQAGVDAMEQERYNKAIEYFSDLRDRFPFSPHTPTAEVALGDAYMKSGNYDAAITVFTEFAEMNPRHEYMPYVLFRTGLAHFNKFTSIDRPQRNMQEALEYFRRVAQVYPETEYAEYSRYYKVQCRKKIAEHELYIADFYWRTKRYGSAYERYRYVMDNFEDLPEYVEYAGERAKRSYYKHQEHVSSHKRATEEGSWRDWLDWL</sequence>
<protein>
    <submittedName>
        <fullName evidence="7">Outer membrane assembly lipoprotein YfiO</fullName>
    </submittedName>
</protein>
<evidence type="ECO:0000256" key="2">
    <source>
        <dbReference type="ARBA" id="ARBA00023136"/>
    </source>
</evidence>
<keyword evidence="2" id="KW-0472">Membrane</keyword>
<feature type="domain" description="Outer membrane lipoprotein BamD-like" evidence="6">
    <location>
        <begin position="34"/>
        <end position="204"/>
    </location>
</feature>
<feature type="signal peptide" evidence="5">
    <location>
        <begin position="1"/>
        <end position="25"/>
    </location>
</feature>
<dbReference type="PROSITE" id="PS51257">
    <property type="entry name" value="PROKAR_LIPOPROTEIN"/>
    <property type="match status" value="1"/>
</dbReference>
<reference evidence="7" key="1">
    <citation type="submission" date="2010-05" db="EMBL/GenBank/DDBJ databases">
        <title>The draft genome of Desulfonatronospira thiodismutans ASO3-1.</title>
        <authorList>
            <consortium name="US DOE Joint Genome Institute (JGI-PGF)"/>
            <person name="Lucas S."/>
            <person name="Copeland A."/>
            <person name="Lapidus A."/>
            <person name="Cheng J.-F."/>
            <person name="Bruce D."/>
            <person name="Goodwin L."/>
            <person name="Pitluck S."/>
            <person name="Chertkov O."/>
            <person name="Brettin T."/>
            <person name="Detter J.C."/>
            <person name="Han C."/>
            <person name="Land M.L."/>
            <person name="Hauser L."/>
            <person name="Kyrpides N."/>
            <person name="Mikhailova N."/>
            <person name="Muyzer G."/>
            <person name="Woyke T."/>
        </authorList>
    </citation>
    <scope>NUCLEOTIDE SEQUENCE [LARGE SCALE GENOMIC DNA]</scope>
    <source>
        <strain evidence="7">ASO3-1</strain>
    </source>
</reference>
<keyword evidence="1 5" id="KW-0732">Signal</keyword>
<gene>
    <name evidence="7" type="ORF">Dthio_PD0254</name>
</gene>
<proteinExistence type="inferred from homology"/>
<keyword evidence="3" id="KW-0998">Cell outer membrane</keyword>
<dbReference type="PROSITE" id="PS50005">
    <property type="entry name" value="TPR"/>
    <property type="match status" value="1"/>
</dbReference>
<evidence type="ECO:0000256" key="4">
    <source>
        <dbReference type="PROSITE-ProRule" id="PRU00339"/>
    </source>
</evidence>
<dbReference type="RefSeq" id="WP_008871633.1">
    <property type="nucleotide sequence ID" value="NZ_ACJN02000004.1"/>
</dbReference>
<evidence type="ECO:0000256" key="3">
    <source>
        <dbReference type="ARBA" id="ARBA00023237"/>
    </source>
</evidence>
<feature type="chain" id="PRO_5009009751" evidence="5">
    <location>
        <begin position="26"/>
        <end position="243"/>
    </location>
</feature>
<dbReference type="eggNOG" id="COG4105">
    <property type="taxonomic scope" value="Bacteria"/>
</dbReference>
<evidence type="ECO:0000256" key="1">
    <source>
        <dbReference type="ARBA" id="ARBA00022729"/>
    </source>
</evidence>
<dbReference type="InterPro" id="IPR011990">
    <property type="entry name" value="TPR-like_helical_dom_sf"/>
</dbReference>
<dbReference type="InterPro" id="IPR017689">
    <property type="entry name" value="BamD"/>
</dbReference>
<dbReference type="CDD" id="cd15830">
    <property type="entry name" value="BamD"/>
    <property type="match status" value="1"/>
</dbReference>
<comment type="caution">
    <text evidence="7">The sequence shown here is derived from an EMBL/GenBank/DDBJ whole genome shotgun (WGS) entry which is preliminary data.</text>
</comment>
<dbReference type="NCBIfam" id="TIGR03302">
    <property type="entry name" value="OM_YfiO"/>
    <property type="match status" value="1"/>
</dbReference>
<dbReference type="InterPro" id="IPR039565">
    <property type="entry name" value="BamD-like"/>
</dbReference>
<dbReference type="EMBL" id="ACJN02000004">
    <property type="protein sequence ID" value="EFI32940.1"/>
    <property type="molecule type" value="Genomic_DNA"/>
</dbReference>
<dbReference type="Proteomes" id="UP000005496">
    <property type="component" value="Unassembled WGS sequence"/>
</dbReference>